<evidence type="ECO:0000259" key="17">
    <source>
        <dbReference type="PROSITE" id="PS50110"/>
    </source>
</evidence>
<evidence type="ECO:0000256" key="3">
    <source>
        <dbReference type="ARBA" id="ARBA00008130"/>
    </source>
</evidence>
<dbReference type="Pfam" id="PF02518">
    <property type="entry name" value="HATPase_c"/>
    <property type="match status" value="1"/>
</dbReference>
<feature type="transmembrane region" description="Helical" evidence="14">
    <location>
        <begin position="148"/>
        <end position="166"/>
    </location>
</feature>
<evidence type="ECO:0000256" key="4">
    <source>
        <dbReference type="ARBA" id="ARBA00012438"/>
    </source>
</evidence>
<keyword evidence="12" id="KW-0175">Coiled coil</keyword>
<feature type="domain" description="Response regulatory" evidence="17">
    <location>
        <begin position="709"/>
        <end position="829"/>
    </location>
</feature>
<comment type="subcellular location">
    <subcellularLocation>
        <location evidence="2">Membrane</location>
        <topology evidence="2">Multi-pass membrane protein</topology>
    </subcellularLocation>
</comment>
<evidence type="ECO:0000256" key="1">
    <source>
        <dbReference type="ARBA" id="ARBA00000085"/>
    </source>
</evidence>
<dbReference type="SUPFAM" id="SSF52172">
    <property type="entry name" value="CheY-like"/>
    <property type="match status" value="1"/>
</dbReference>
<gene>
    <name evidence="19" type="ORF">WJX72_001553</name>
</gene>
<evidence type="ECO:0000313" key="19">
    <source>
        <dbReference type="EMBL" id="KAK9828691.1"/>
    </source>
</evidence>
<dbReference type="PRINTS" id="PR00344">
    <property type="entry name" value="BCTRLSENSOR"/>
</dbReference>
<dbReference type="PROSITE" id="PS50109">
    <property type="entry name" value="HIS_KIN"/>
    <property type="match status" value="1"/>
</dbReference>
<feature type="transmembrane region" description="Helical" evidence="14">
    <location>
        <begin position="79"/>
        <end position="100"/>
    </location>
</feature>
<keyword evidence="8" id="KW-0418">Kinase</keyword>
<dbReference type="SUPFAM" id="SSF47384">
    <property type="entry name" value="Homodimeric domain of signal transducing histidine kinase"/>
    <property type="match status" value="1"/>
</dbReference>
<dbReference type="SMART" id="SM00388">
    <property type="entry name" value="HisKA"/>
    <property type="match status" value="1"/>
</dbReference>
<feature type="region of interest" description="Disordered" evidence="13">
    <location>
        <begin position="1"/>
        <end position="21"/>
    </location>
</feature>
<organism evidence="19 20">
    <name type="scientific">[Myrmecia] bisecta</name>
    <dbReference type="NCBI Taxonomy" id="41462"/>
    <lineage>
        <taxon>Eukaryota</taxon>
        <taxon>Viridiplantae</taxon>
        <taxon>Chlorophyta</taxon>
        <taxon>core chlorophytes</taxon>
        <taxon>Trebouxiophyceae</taxon>
        <taxon>Trebouxiales</taxon>
        <taxon>Trebouxiaceae</taxon>
        <taxon>Myrmecia</taxon>
    </lineage>
</organism>
<dbReference type="Gene3D" id="1.10.287.130">
    <property type="match status" value="1"/>
</dbReference>
<dbReference type="Gene3D" id="3.30.70.1230">
    <property type="entry name" value="Nucleotide cyclase"/>
    <property type="match status" value="1"/>
</dbReference>
<dbReference type="SUPFAM" id="SSF47769">
    <property type="entry name" value="SAM/Pointed domain"/>
    <property type="match status" value="1"/>
</dbReference>
<dbReference type="InterPro" id="IPR001425">
    <property type="entry name" value="Arc/bac/fun_rhodopsins"/>
</dbReference>
<dbReference type="SMART" id="SM00448">
    <property type="entry name" value="REC"/>
    <property type="match status" value="1"/>
</dbReference>
<evidence type="ECO:0000259" key="16">
    <source>
        <dbReference type="PROSITE" id="PS50109"/>
    </source>
</evidence>
<dbReference type="EMBL" id="JALJOR010000001">
    <property type="protein sequence ID" value="KAK9828691.1"/>
    <property type="molecule type" value="Genomic_DNA"/>
</dbReference>
<evidence type="ECO:0000256" key="8">
    <source>
        <dbReference type="ARBA" id="ARBA00022777"/>
    </source>
</evidence>
<dbReference type="CDD" id="cd00082">
    <property type="entry name" value="HisKA"/>
    <property type="match status" value="1"/>
</dbReference>
<keyword evidence="10 14" id="KW-0472">Membrane</keyword>
<dbReference type="PANTHER" id="PTHR43047">
    <property type="entry name" value="TWO-COMPONENT HISTIDINE PROTEIN KINASE"/>
    <property type="match status" value="1"/>
</dbReference>
<dbReference type="FunFam" id="3.30.565.10:FF:000010">
    <property type="entry name" value="Sensor histidine kinase RcsC"/>
    <property type="match status" value="1"/>
</dbReference>
<feature type="region of interest" description="Disordered" evidence="13">
    <location>
        <begin position="600"/>
        <end position="621"/>
    </location>
</feature>
<evidence type="ECO:0000256" key="6">
    <source>
        <dbReference type="ARBA" id="ARBA00022679"/>
    </source>
</evidence>
<feature type="coiled-coil region" evidence="12">
    <location>
        <begin position="1152"/>
        <end position="1186"/>
    </location>
</feature>
<feature type="domain" description="Histidine kinase" evidence="16">
    <location>
        <begin position="330"/>
        <end position="548"/>
    </location>
</feature>
<dbReference type="Gene3D" id="3.30.565.10">
    <property type="entry name" value="Histidine kinase-like ATPase, C-terminal domain"/>
    <property type="match status" value="1"/>
</dbReference>
<evidence type="ECO:0000256" key="2">
    <source>
        <dbReference type="ARBA" id="ARBA00004141"/>
    </source>
</evidence>
<dbReference type="Pfam" id="PF00536">
    <property type="entry name" value="SAM_1"/>
    <property type="match status" value="1"/>
</dbReference>
<dbReference type="CDD" id="cd16922">
    <property type="entry name" value="HATPase_EvgS-ArcB-TorS-like"/>
    <property type="match status" value="1"/>
</dbReference>
<dbReference type="Gene3D" id="1.20.1070.10">
    <property type="entry name" value="Rhodopsin 7-helix transmembrane proteins"/>
    <property type="match status" value="1"/>
</dbReference>
<dbReference type="PROSITE" id="PS50125">
    <property type="entry name" value="GUANYLATE_CYCLASE_2"/>
    <property type="match status" value="1"/>
</dbReference>
<dbReference type="Pfam" id="PF01036">
    <property type="entry name" value="Bac_rhodopsin"/>
    <property type="match status" value="1"/>
</dbReference>
<evidence type="ECO:0000313" key="20">
    <source>
        <dbReference type="Proteomes" id="UP001489004"/>
    </source>
</evidence>
<dbReference type="Gene3D" id="3.40.50.2300">
    <property type="match status" value="1"/>
</dbReference>
<dbReference type="InterPro" id="IPR013761">
    <property type="entry name" value="SAM/pointed_sf"/>
</dbReference>
<keyword evidence="7 14" id="KW-0812">Transmembrane</keyword>
<dbReference type="SUPFAM" id="SSF81321">
    <property type="entry name" value="Family A G protein-coupled receptor-like"/>
    <property type="match status" value="1"/>
</dbReference>
<dbReference type="Gene3D" id="1.10.150.50">
    <property type="entry name" value="Transcription Factor, Ets-1"/>
    <property type="match status" value="1"/>
</dbReference>
<dbReference type="PANTHER" id="PTHR43047:SF72">
    <property type="entry name" value="OSMOSENSING HISTIDINE PROTEIN KINASE SLN1"/>
    <property type="match status" value="1"/>
</dbReference>
<feature type="transmembrane region" description="Helical" evidence="14">
    <location>
        <begin position="238"/>
        <end position="256"/>
    </location>
</feature>
<evidence type="ECO:0000259" key="18">
    <source>
        <dbReference type="PROSITE" id="PS50125"/>
    </source>
</evidence>
<feature type="compositionally biased region" description="Low complexity" evidence="13">
    <location>
        <begin position="600"/>
        <end position="614"/>
    </location>
</feature>
<feature type="transmembrane region" description="Helical" evidence="14">
    <location>
        <begin position="173"/>
        <end position="191"/>
    </location>
</feature>
<dbReference type="Pfam" id="PF00072">
    <property type="entry name" value="Response_reg"/>
    <property type="match status" value="1"/>
</dbReference>
<evidence type="ECO:0000256" key="11">
    <source>
        <dbReference type="PROSITE-ProRule" id="PRU00169"/>
    </source>
</evidence>
<dbReference type="SUPFAM" id="SSF55874">
    <property type="entry name" value="ATPase domain of HSP90 chaperone/DNA topoisomerase II/histidine kinase"/>
    <property type="match status" value="1"/>
</dbReference>
<dbReference type="PROSITE" id="PS50110">
    <property type="entry name" value="RESPONSE_REGULATORY"/>
    <property type="match status" value="1"/>
</dbReference>
<dbReference type="CDD" id="cd09487">
    <property type="entry name" value="SAM_superfamily"/>
    <property type="match status" value="1"/>
</dbReference>
<comment type="similarity">
    <text evidence="3">Belongs to the archaeal/bacterial/fungal opsin family.</text>
</comment>
<dbReference type="InterPro" id="IPR036097">
    <property type="entry name" value="HisK_dim/P_sf"/>
</dbReference>
<dbReference type="SUPFAM" id="SSF55073">
    <property type="entry name" value="Nucleotide cyclase"/>
    <property type="match status" value="1"/>
</dbReference>
<feature type="domain" description="Guanylate cyclase" evidence="18">
    <location>
        <begin position="883"/>
        <end position="1016"/>
    </location>
</feature>
<dbReference type="InterPro" id="IPR004358">
    <property type="entry name" value="Sig_transdc_His_kin-like_C"/>
</dbReference>
<protein>
    <recommendedName>
        <fullName evidence="4">histidine kinase</fullName>
        <ecNumber evidence="4">2.7.13.3</ecNumber>
    </recommendedName>
</protein>
<feature type="region of interest" description="Disordered" evidence="13">
    <location>
        <begin position="1272"/>
        <end position="1300"/>
    </location>
</feature>
<dbReference type="InterPro" id="IPR029787">
    <property type="entry name" value="Nucleotide_cyclase"/>
</dbReference>
<sequence length="1300" mass="140880">MGAAPPVAPAEAEPAKHRGPVDEVLASGSESEDRVWRLSLLWTLGATVVYLGLAAAGRTVFASSKEGTDMIAAQVPNQIYLMSCAAFFSAMIINATSLVFETSSSKRQLALLGCFIKAAACYSDLLIAMGAGIIMVNEDGRPVNVSRYIQWLVTTPTMLLLLSRLSDFSNKQVFATLLINSFMIVTGLVASMSNSTLAVAAGVGSYVAFCFVMKAAAGMVQGALGVQNDADARRGLKAILYTTIVVWTAFPVAWLLDRTGLLSIFSAEMLIMVANFGAKVLFSSSVMYGNFITIAQRKVIAKEIEEHANRLQMVEDLKKAVKTKEEFMSMVSHELRTPLNGIIGLSEAILGLPGINLTEKGEKYMKTIKNSSHHLANIINDILDAASLKKGKLVLKLEKVHMSKVVEHVLDIATQLAKKKVTVEKRVDPATPVIVADGSRVQQILYNLVGNSLKFTLEGKITVTVKPGPNDCVLMIVQDTGCGIPKDKHQVIFEAFGQGDMSTTRKYGGTGLGLSIVSQLVEAHGGTITMESEIGKGSTFTVSLPIKQAETDNRASLDLSRTASIMESEAANQHRSFDLNDRMGNSKSPKGVAFNMTADATSKPASTSPSTSSDNDGRGEARGFSLEMARTSLPGCGIPTSIRPSLGDNFAMAQQSSLYKPSRKSMQGSRRNTMSGLATTKDGMLIAGFAKPTHSEYHSNDDGSNGPLLILSVDDEPVNHMVVEDVLQSGGYKVHTELDGREALTWISQQEWVPDLILLDCMMPNMSGHEFLKELRNTHKIPQSLVPVIMVSAKNDETNVVEGLRNGCNDFVSKPIKRAELLARISAHVRSTQEATWMSSLMDGALKDDGETMRILKSILPDRIITRIQEGHKVIGDGHAHVVILFSDIVGFSSMSAKKQPREVFELLTSLYGTFDTLTDKYGVYKVETIGDGYMIAAGHEEDPAKTAMGRPIERIYNMAQAMLEAVQNFTNDDPNDRLRIRVGIHCGPAYSGLIGMKCPRYCFLGDTVNTASRMESNGFPMCIHVSQAVVDDLQRPDAFAALGERQIKGKGKMYTYVAKVQAWEEALADFQNSKSASSGVTPELVTPEAQILMKSHFETRNGSVASFGPAAAAANAEVLEAKLAEASAAFKAEHELRVADAEAAGSLQVELQSARSQLAAEKKLLQMAQEELLRVTANASSADNKMIVAHRLLHDSGGMHSYSVRMLLEDLGLEGYAAGFEAHDVPLELLLTMEPGDMKELGVHQYGHRQVIRTGILEYVKQFLRSCEADQRHNGHNGQNGASRPHSATGFSLAHVHEH</sequence>
<name>A0AAW1R4K6_9CHLO</name>
<evidence type="ECO:0000256" key="9">
    <source>
        <dbReference type="ARBA" id="ARBA00022989"/>
    </source>
</evidence>
<dbReference type="EC" id="2.7.13.3" evidence="4"/>
<feature type="modified residue" description="4-aspartylphosphate" evidence="11">
    <location>
        <position position="760"/>
    </location>
</feature>
<feature type="transmembrane region" description="Helical" evidence="14">
    <location>
        <begin position="197"/>
        <end position="217"/>
    </location>
</feature>
<keyword evidence="20" id="KW-1185">Reference proteome</keyword>
<feature type="transmembrane region" description="Helical" evidence="14">
    <location>
        <begin position="109"/>
        <end position="136"/>
    </location>
</feature>
<dbReference type="Proteomes" id="UP001489004">
    <property type="component" value="Unassembled WGS sequence"/>
</dbReference>
<dbReference type="GO" id="GO:0005886">
    <property type="term" value="C:plasma membrane"/>
    <property type="evidence" value="ECO:0007669"/>
    <property type="project" value="TreeGrafter"/>
</dbReference>
<dbReference type="InterPro" id="IPR036890">
    <property type="entry name" value="HATPase_C_sf"/>
</dbReference>
<dbReference type="GO" id="GO:0009190">
    <property type="term" value="P:cyclic nucleotide biosynthetic process"/>
    <property type="evidence" value="ECO:0007669"/>
    <property type="project" value="InterPro"/>
</dbReference>
<keyword evidence="9 14" id="KW-1133">Transmembrane helix</keyword>
<proteinExistence type="inferred from homology"/>
<dbReference type="InterPro" id="IPR011006">
    <property type="entry name" value="CheY-like_superfamily"/>
</dbReference>
<dbReference type="PROSITE" id="PS50105">
    <property type="entry name" value="SAM_DOMAIN"/>
    <property type="match status" value="1"/>
</dbReference>
<evidence type="ECO:0000259" key="15">
    <source>
        <dbReference type="PROSITE" id="PS50105"/>
    </source>
</evidence>
<feature type="domain" description="SAM" evidence="15">
    <location>
        <begin position="1204"/>
        <end position="1263"/>
    </location>
</feature>
<evidence type="ECO:0000256" key="14">
    <source>
        <dbReference type="SAM" id="Phobius"/>
    </source>
</evidence>
<dbReference type="InterPro" id="IPR001660">
    <property type="entry name" value="SAM"/>
</dbReference>
<comment type="caution">
    <text evidence="19">The sequence shown here is derived from an EMBL/GenBank/DDBJ whole genome shotgun (WGS) entry which is preliminary data.</text>
</comment>
<dbReference type="SMART" id="SM00044">
    <property type="entry name" value="CYCc"/>
    <property type="match status" value="1"/>
</dbReference>
<accession>A0AAW1R4K6</accession>
<dbReference type="InterPro" id="IPR001054">
    <property type="entry name" value="A/G_cyclase"/>
</dbReference>
<evidence type="ECO:0000256" key="10">
    <source>
        <dbReference type="ARBA" id="ARBA00023136"/>
    </source>
</evidence>
<dbReference type="SMART" id="SM00387">
    <property type="entry name" value="HATPase_c"/>
    <property type="match status" value="1"/>
</dbReference>
<dbReference type="InterPro" id="IPR003594">
    <property type="entry name" value="HATPase_dom"/>
</dbReference>
<dbReference type="CDD" id="cd07302">
    <property type="entry name" value="CHD"/>
    <property type="match status" value="1"/>
</dbReference>
<dbReference type="InterPro" id="IPR005467">
    <property type="entry name" value="His_kinase_dom"/>
</dbReference>
<evidence type="ECO:0000256" key="5">
    <source>
        <dbReference type="ARBA" id="ARBA00022553"/>
    </source>
</evidence>
<evidence type="ECO:0000256" key="13">
    <source>
        <dbReference type="SAM" id="MobiDB-lite"/>
    </source>
</evidence>
<keyword evidence="5 11" id="KW-0597">Phosphoprotein</keyword>
<feature type="transmembrane region" description="Helical" evidence="14">
    <location>
        <begin position="40"/>
        <end position="59"/>
    </location>
</feature>
<dbReference type="InterPro" id="IPR001789">
    <property type="entry name" value="Sig_transdc_resp-reg_receiver"/>
</dbReference>
<dbReference type="SMART" id="SM01021">
    <property type="entry name" value="Bac_rhodopsin"/>
    <property type="match status" value="1"/>
</dbReference>
<dbReference type="SMART" id="SM00454">
    <property type="entry name" value="SAM"/>
    <property type="match status" value="1"/>
</dbReference>
<reference evidence="19 20" key="1">
    <citation type="journal article" date="2024" name="Nat. Commun.">
        <title>Phylogenomics reveals the evolutionary origins of lichenization in chlorophyte algae.</title>
        <authorList>
            <person name="Puginier C."/>
            <person name="Libourel C."/>
            <person name="Otte J."/>
            <person name="Skaloud P."/>
            <person name="Haon M."/>
            <person name="Grisel S."/>
            <person name="Petersen M."/>
            <person name="Berrin J.G."/>
            <person name="Delaux P.M."/>
            <person name="Dal Grande F."/>
            <person name="Keller J."/>
        </authorList>
    </citation>
    <scope>NUCLEOTIDE SEQUENCE [LARGE SCALE GENOMIC DNA]</scope>
    <source>
        <strain evidence="19 20">SAG 2043</strain>
    </source>
</reference>
<comment type="catalytic activity">
    <reaction evidence="1">
        <text>ATP + protein L-histidine = ADP + protein N-phospho-L-histidine.</text>
        <dbReference type="EC" id="2.7.13.3"/>
    </reaction>
</comment>
<evidence type="ECO:0000256" key="12">
    <source>
        <dbReference type="SAM" id="Coils"/>
    </source>
</evidence>
<dbReference type="Pfam" id="PF00211">
    <property type="entry name" value="Guanylate_cyc"/>
    <property type="match status" value="1"/>
</dbReference>
<dbReference type="InterPro" id="IPR003661">
    <property type="entry name" value="HisK_dim/P_dom"/>
</dbReference>
<feature type="compositionally biased region" description="Low complexity" evidence="13">
    <location>
        <begin position="1"/>
        <end position="12"/>
    </location>
</feature>
<keyword evidence="6" id="KW-0808">Transferase</keyword>
<dbReference type="GO" id="GO:0000155">
    <property type="term" value="F:phosphorelay sensor kinase activity"/>
    <property type="evidence" value="ECO:0007669"/>
    <property type="project" value="InterPro"/>
</dbReference>
<dbReference type="GO" id="GO:0009927">
    <property type="term" value="F:histidine phosphotransfer kinase activity"/>
    <property type="evidence" value="ECO:0007669"/>
    <property type="project" value="TreeGrafter"/>
</dbReference>
<evidence type="ECO:0000256" key="7">
    <source>
        <dbReference type="ARBA" id="ARBA00022692"/>
    </source>
</evidence>
<dbReference type="Pfam" id="PF00512">
    <property type="entry name" value="HisKA"/>
    <property type="match status" value="1"/>
</dbReference>